<organism evidence="1 2">
    <name type="scientific">Pseudomonas kuykendallii</name>
    <dbReference type="NCBI Taxonomy" id="1007099"/>
    <lineage>
        <taxon>Bacteria</taxon>
        <taxon>Pseudomonadati</taxon>
        <taxon>Pseudomonadota</taxon>
        <taxon>Gammaproteobacteria</taxon>
        <taxon>Pseudomonadales</taxon>
        <taxon>Pseudomonadaceae</taxon>
        <taxon>Pseudomonas</taxon>
    </lineage>
</organism>
<dbReference type="AlphaFoldDB" id="A0A2W5CY93"/>
<reference evidence="1 2" key="1">
    <citation type="submission" date="2017-08" db="EMBL/GenBank/DDBJ databases">
        <title>Infants hospitalized years apart are colonized by the same room-sourced microbial strains.</title>
        <authorList>
            <person name="Brooks B."/>
            <person name="Olm M.R."/>
            <person name="Firek B.A."/>
            <person name="Baker R."/>
            <person name="Thomas B.C."/>
            <person name="Morowitz M.J."/>
            <person name="Banfield J.F."/>
        </authorList>
    </citation>
    <scope>NUCLEOTIDE SEQUENCE [LARGE SCALE GENOMIC DNA]</scope>
    <source>
        <strain evidence="1">S2_009_000_R2_77</strain>
    </source>
</reference>
<evidence type="ECO:0000313" key="1">
    <source>
        <dbReference type="EMBL" id="PZP22454.1"/>
    </source>
</evidence>
<proteinExistence type="predicted"/>
<evidence type="ECO:0000313" key="2">
    <source>
        <dbReference type="Proteomes" id="UP000249198"/>
    </source>
</evidence>
<comment type="caution">
    <text evidence="1">The sequence shown here is derived from an EMBL/GenBank/DDBJ whole genome shotgun (WGS) entry which is preliminary data.</text>
</comment>
<name>A0A2W5CY93_9PSED</name>
<accession>A0A2W5CY93</accession>
<gene>
    <name evidence="1" type="ORF">DI599_15785</name>
</gene>
<sequence>MSVKPVGRVVIEKYDERDEIPASALVRGALKKQADGTFGEIEGSRFGEFGWFVSFSVGNEGISILDWERVKEPAGVDVNEDVSFHPA</sequence>
<dbReference type="RefSeq" id="WP_273233600.1">
    <property type="nucleotide sequence ID" value="NZ_QFOH01000019.1"/>
</dbReference>
<protein>
    <submittedName>
        <fullName evidence="1">Uncharacterized protein</fullName>
    </submittedName>
</protein>
<dbReference type="EMBL" id="QFOH01000019">
    <property type="protein sequence ID" value="PZP22454.1"/>
    <property type="molecule type" value="Genomic_DNA"/>
</dbReference>
<dbReference type="Proteomes" id="UP000249198">
    <property type="component" value="Unassembled WGS sequence"/>
</dbReference>